<dbReference type="OrthoDB" id="261587at2"/>
<feature type="region of interest" description="Disordered" evidence="5">
    <location>
        <begin position="1"/>
        <end position="25"/>
    </location>
</feature>
<protein>
    <submittedName>
        <fullName evidence="7">Transporter</fullName>
    </submittedName>
</protein>
<evidence type="ECO:0000256" key="3">
    <source>
        <dbReference type="ARBA" id="ARBA00022989"/>
    </source>
</evidence>
<feature type="transmembrane region" description="Helical" evidence="6">
    <location>
        <begin position="245"/>
        <end position="268"/>
    </location>
</feature>
<feature type="transmembrane region" description="Helical" evidence="6">
    <location>
        <begin position="129"/>
        <end position="157"/>
    </location>
</feature>
<dbReference type="InterPro" id="IPR000292">
    <property type="entry name" value="For/NO2_transpt"/>
</dbReference>
<dbReference type="GO" id="GO:0015499">
    <property type="term" value="F:formate transmembrane transporter activity"/>
    <property type="evidence" value="ECO:0007669"/>
    <property type="project" value="TreeGrafter"/>
</dbReference>
<comment type="caution">
    <text evidence="7">The sequence shown here is derived from an EMBL/GenBank/DDBJ whole genome shotgun (WGS) entry which is preliminary data.</text>
</comment>
<dbReference type="PANTHER" id="PTHR30520:SF2">
    <property type="entry name" value="INNER MEMBRANE PROTEIN YFDC"/>
    <property type="match status" value="1"/>
</dbReference>
<gene>
    <name evidence="7" type="ORF">CAL28_21185</name>
</gene>
<feature type="transmembrane region" description="Helical" evidence="6">
    <location>
        <begin position="51"/>
        <end position="76"/>
    </location>
</feature>
<evidence type="ECO:0000256" key="5">
    <source>
        <dbReference type="SAM" id="MobiDB-lite"/>
    </source>
</evidence>
<feature type="transmembrane region" description="Helical" evidence="6">
    <location>
        <begin position="177"/>
        <end position="199"/>
    </location>
</feature>
<accession>A0A261UIL5</accession>
<dbReference type="PANTHER" id="PTHR30520">
    <property type="entry name" value="FORMATE TRANSPORTER-RELATED"/>
    <property type="match status" value="1"/>
</dbReference>
<dbReference type="Proteomes" id="UP000215767">
    <property type="component" value="Unassembled WGS sequence"/>
</dbReference>
<dbReference type="Pfam" id="PF01226">
    <property type="entry name" value="Form_Nir_trans"/>
    <property type="match status" value="1"/>
</dbReference>
<keyword evidence="4 6" id="KW-0472">Membrane</keyword>
<evidence type="ECO:0000313" key="7">
    <source>
        <dbReference type="EMBL" id="OZI61769.1"/>
    </source>
</evidence>
<evidence type="ECO:0000256" key="6">
    <source>
        <dbReference type="SAM" id="Phobius"/>
    </source>
</evidence>
<feature type="transmembrane region" description="Helical" evidence="6">
    <location>
        <begin position="82"/>
        <end position="101"/>
    </location>
</feature>
<feature type="transmembrane region" description="Helical" evidence="6">
    <location>
        <begin position="206"/>
        <end position="225"/>
    </location>
</feature>
<organism evidence="7 8">
    <name type="scientific">Bordetella genomosp. 11</name>
    <dbReference type="NCBI Taxonomy" id="1416808"/>
    <lineage>
        <taxon>Bacteria</taxon>
        <taxon>Pseudomonadati</taxon>
        <taxon>Pseudomonadota</taxon>
        <taxon>Betaproteobacteria</taxon>
        <taxon>Burkholderiales</taxon>
        <taxon>Alcaligenaceae</taxon>
        <taxon>Bordetella</taxon>
    </lineage>
</organism>
<keyword evidence="8" id="KW-1185">Reference proteome</keyword>
<dbReference type="EMBL" id="NEVS01000004">
    <property type="protein sequence ID" value="OZI61769.1"/>
    <property type="molecule type" value="Genomic_DNA"/>
</dbReference>
<dbReference type="AlphaFoldDB" id="A0A261UIL5"/>
<name>A0A261UIL5_9BORD</name>
<feature type="compositionally biased region" description="Polar residues" evidence="5">
    <location>
        <begin position="13"/>
        <end position="25"/>
    </location>
</feature>
<dbReference type="InterPro" id="IPR023271">
    <property type="entry name" value="Aquaporin-like"/>
</dbReference>
<keyword evidence="2 6" id="KW-0812">Transmembrane</keyword>
<evidence type="ECO:0000256" key="4">
    <source>
        <dbReference type="ARBA" id="ARBA00023136"/>
    </source>
</evidence>
<comment type="subcellular location">
    <subcellularLocation>
        <location evidence="1">Membrane</location>
        <topology evidence="1">Multi-pass membrane protein</topology>
    </subcellularLocation>
</comment>
<evidence type="ECO:0000256" key="2">
    <source>
        <dbReference type="ARBA" id="ARBA00022692"/>
    </source>
</evidence>
<proteinExistence type="predicted"/>
<evidence type="ECO:0000256" key="1">
    <source>
        <dbReference type="ARBA" id="ARBA00004141"/>
    </source>
</evidence>
<reference evidence="8" key="1">
    <citation type="submission" date="2017-05" db="EMBL/GenBank/DDBJ databases">
        <title>Complete and WGS of Bordetella genogroups.</title>
        <authorList>
            <person name="Spilker T."/>
            <person name="Lipuma J."/>
        </authorList>
    </citation>
    <scope>NUCLEOTIDE SEQUENCE [LARGE SCALE GENOMIC DNA]</scope>
    <source>
        <strain evidence="8">AU8856</strain>
    </source>
</reference>
<dbReference type="GO" id="GO:0005886">
    <property type="term" value="C:plasma membrane"/>
    <property type="evidence" value="ECO:0007669"/>
    <property type="project" value="TreeGrafter"/>
</dbReference>
<dbReference type="RefSeq" id="WP_094843158.1">
    <property type="nucleotide sequence ID" value="NZ_NEVS01000004.1"/>
</dbReference>
<keyword evidence="3 6" id="KW-1133">Transmembrane helix</keyword>
<dbReference type="Gene3D" id="1.20.1080.10">
    <property type="entry name" value="Glycerol uptake facilitator protein"/>
    <property type="match status" value="1"/>
</dbReference>
<sequence length="295" mass="31181">MPDHQDAGGHSPHLSTDEQGQAAQHSTPPALVIHEVVREEGEAALQRPVGALAWSALAAGLSMGFSFLVQAVLAAGMPDTSWRHLVAGLGYCTGFVIVILGRQQLFTESTLTVVLPVLMHRDARTLLAALRLWTVVLAVNVAGTIAFAALLLVPGVFQAEVVHSLGTLAMQAMPDAFWPTVLRAVFAGWLIALMVWLLPSARAARLLTILFISYIVGISHLSHIIAGSVEAAYAVFTHQASASDFLVRFFAPTLLGNIIGGVSLVAMINHAAVASEMDDRDGENGDGKGLAGKRT</sequence>
<evidence type="ECO:0000313" key="8">
    <source>
        <dbReference type="Proteomes" id="UP000215767"/>
    </source>
</evidence>